<evidence type="ECO:0000313" key="7">
    <source>
        <dbReference type="Proteomes" id="UP001597374"/>
    </source>
</evidence>
<keyword evidence="2" id="KW-0812">Transmembrane</keyword>
<dbReference type="PANTHER" id="PTHR36985:SF1">
    <property type="entry name" value="TRANSLOCATION AND ASSEMBLY MODULE SUBUNIT TAMB"/>
    <property type="match status" value="1"/>
</dbReference>
<dbReference type="Proteomes" id="UP001597374">
    <property type="component" value="Unassembled WGS sequence"/>
</dbReference>
<evidence type="ECO:0000256" key="1">
    <source>
        <dbReference type="ARBA" id="ARBA00004167"/>
    </source>
</evidence>
<keyword evidence="3" id="KW-1133">Transmembrane helix</keyword>
<comment type="subcellular location">
    <subcellularLocation>
        <location evidence="1">Membrane</location>
        <topology evidence="1">Single-pass membrane protein</topology>
    </subcellularLocation>
</comment>
<dbReference type="Pfam" id="PF04357">
    <property type="entry name" value="TamB"/>
    <property type="match status" value="2"/>
</dbReference>
<reference evidence="7" key="1">
    <citation type="journal article" date="2019" name="Int. J. Syst. Evol. Microbiol.">
        <title>The Global Catalogue of Microorganisms (GCM) 10K type strain sequencing project: providing services to taxonomists for standard genome sequencing and annotation.</title>
        <authorList>
            <consortium name="The Broad Institute Genomics Platform"/>
            <consortium name="The Broad Institute Genome Sequencing Center for Infectious Disease"/>
            <person name="Wu L."/>
            <person name="Ma J."/>
        </authorList>
    </citation>
    <scope>NUCLEOTIDE SEQUENCE [LARGE SCALE GENOMIC DNA]</scope>
    <source>
        <strain evidence="7">CGMCC 4.1782</strain>
    </source>
</reference>
<dbReference type="RefSeq" id="WP_250431049.1">
    <property type="nucleotide sequence ID" value="NZ_JALPRR010000003.1"/>
</dbReference>
<sequence>MWLLIAIVALLLLIVVALQFPAVQNFAAHKGASYLSKTLKTEVRIGSFTTDWRNALVLKEVYIEDQQQDTLWYSERLGADMKILSLLKGEVNVSKLDLQNATAKLHIRPDSSTNYDFILDAFATDTTAAQPVDTTAGAMKINLDLINLENVYVNFNDELGGNHIRTRVGQLVTTMDELDLDAEKYLVDEIELRNTWVDYVQTKLPPDTTSEAEPLTMQFGLNRVELENLKVNYVNRVAEQRINLKLGKSELVADNIDLPNARIDLKSFDLHNTSVAYSQDKYKPSDSLAVNPERTAEELDKAVEETQGQPVNWVLNLGKMDVSGVDVAFDNFNAPELKRGMDYDHLRFSNVQLDAEDILYSLSKMTLDINQLKLKEKSGFEVQNLQAAVNVDSTRASLSDLNLKTGYSQINKELAVRYPSMEAVSENPDLLALDLDIENSRIGMQDVLYFAPDMAANPSFRKIANSTLRVDGQVQGRLDNLTIPRLQIAGLQGTNISVRGNIRNIMEPDKLYMDLDINRLATTRTDILALTPPGTLPPNVRIPSTLNMTGTYRGGLTSFDATANIRSSAGNVDAVVNMDPGPKGAEPFTATITTNRLDVSKLLTDSLGVGIVSMSATIKGAGLTPETMRAQAKAQVRELSYNNYTYRNIGMDATINRNLYTVAATSRDQNLNFNLNGDFNLRNSRQPNYNFALDLGGADLKKLNLYGEELGLQGRITGNFTGADAGTLSGKMEMRQFLVRHNQKTFPIDSLLLTLDQRGGGLAVNVTSDAMDAEMRFANTLATLPTAMQKHFSNYFDLQPDPPYPADLSLGDFAFEIGLKRTDLITSFVPGLMELQLTGPLTGTYDRETQALKVDGAFSSIKYTDYTLKNLTLQFRGDRNQIGYNVGLGNVTSPSFRAKNVSLVGAARDNDLTMRLAVAENNGQERFVLGGLLNSLGKGYRFAFNPDQLVINYDQWRVPQDNYLQFDTNLLYAHNIRLERNNSFVALNSTGPVTATAPMQVQFGNFDIGYLMRSFQQQDSLMAGTINGTATLRDIMSGSPGFTSDITVSNFAYMGTPVGNIALQANTAANNRYNLNAALTGNGNQMLVTGFYEAQPNAGLLNLNADINSLSMAALEGFMQGMVKDMAGTANGNLRITGTLDDPNITGVLNFNQAQFNVAMLNAVYRLQNERLVFNEDGINFSNFTLSDSLNNPLEINGTIYTKTYTDYRFDLRANTQNFLAMNSTAKDNDLYYGTVRINADATITGNLAEPEINARVRVLDNSALTAVVPADEAGAAEREGIVEFVDLSDSLNVILKRGLEEEAAQSGFVGADIEVEITVTDATPITIIMDPITGDNLVVKGEASPIVFGMTPSGQMNMTGRYEITEGQYKMAFYDIVSRELDIAKGSYVAWEGDPLQADINITAIYNIKTAPLELVSSELASLEQAEQNRYRTQLPFQVYVNVEGEMLKPEIGFDIQLPEQQRNAYDGQIENKLITLRQDEAEMNKQVFSLLVLGRFMAPDPLQSSGGGFASTARNSLSGVMSDQLNNLTQRYAGGLGLELGVNSYEDYSSGSAEGRTDLDVAVRQQFLNERLTVRVGSAIGLEGKGPQQSAGGGFGGNITVEYSLTPDGRLRVSGFQRDRYEDIIEGDIRETGLSLIFVRDYDNFSDLFRSLESRKARKVERREEALQEIRTQQ</sequence>
<comment type="caution">
    <text evidence="6">The sequence shown here is derived from an EMBL/GenBank/DDBJ whole genome shotgun (WGS) entry which is preliminary data.</text>
</comment>
<dbReference type="InterPro" id="IPR007452">
    <property type="entry name" value="TamB_C"/>
</dbReference>
<evidence type="ECO:0000256" key="4">
    <source>
        <dbReference type="ARBA" id="ARBA00023136"/>
    </source>
</evidence>
<dbReference type="PANTHER" id="PTHR36985">
    <property type="entry name" value="TRANSLOCATION AND ASSEMBLY MODULE SUBUNIT TAMB"/>
    <property type="match status" value="1"/>
</dbReference>
<organism evidence="6 7">
    <name type="scientific">Pontibacter ruber</name>
    <dbReference type="NCBI Taxonomy" id="1343895"/>
    <lineage>
        <taxon>Bacteria</taxon>
        <taxon>Pseudomonadati</taxon>
        <taxon>Bacteroidota</taxon>
        <taxon>Cytophagia</taxon>
        <taxon>Cytophagales</taxon>
        <taxon>Hymenobacteraceae</taxon>
        <taxon>Pontibacter</taxon>
    </lineage>
</organism>
<gene>
    <name evidence="6" type="ORF">ACFSKP_16425</name>
</gene>
<proteinExistence type="predicted"/>
<evidence type="ECO:0000256" key="2">
    <source>
        <dbReference type="ARBA" id="ARBA00022692"/>
    </source>
</evidence>
<keyword evidence="4" id="KW-0472">Membrane</keyword>
<name>A0ABW5D0N6_9BACT</name>
<evidence type="ECO:0000259" key="5">
    <source>
        <dbReference type="Pfam" id="PF04357"/>
    </source>
</evidence>
<protein>
    <submittedName>
        <fullName evidence="6">Translocation/assembly module TamB domain-containing protein</fullName>
    </submittedName>
</protein>
<keyword evidence="7" id="KW-1185">Reference proteome</keyword>
<evidence type="ECO:0000256" key="3">
    <source>
        <dbReference type="ARBA" id="ARBA00022989"/>
    </source>
</evidence>
<accession>A0ABW5D0N6</accession>
<evidence type="ECO:0000313" key="6">
    <source>
        <dbReference type="EMBL" id="MFD2247854.1"/>
    </source>
</evidence>
<feature type="domain" description="Translocation and assembly module TamB C-terminal" evidence="5">
    <location>
        <begin position="1113"/>
        <end position="1165"/>
    </location>
</feature>
<dbReference type="EMBL" id="JBHUIM010000002">
    <property type="protein sequence ID" value="MFD2247854.1"/>
    <property type="molecule type" value="Genomic_DNA"/>
</dbReference>
<feature type="domain" description="Translocation and assembly module TamB C-terminal" evidence="5">
    <location>
        <begin position="1185"/>
        <end position="1644"/>
    </location>
</feature>